<dbReference type="SUPFAM" id="SSF57903">
    <property type="entry name" value="FYVE/PHD zinc finger"/>
    <property type="match status" value="1"/>
</dbReference>
<dbReference type="InterPro" id="IPR041430">
    <property type="entry name" value="ADD_ATRX"/>
</dbReference>
<keyword evidence="6" id="KW-0863">Zinc-finger</keyword>
<dbReference type="GO" id="GO:0005721">
    <property type="term" value="C:pericentric heterochromatin"/>
    <property type="evidence" value="ECO:0007669"/>
    <property type="project" value="TreeGrafter"/>
</dbReference>
<dbReference type="GO" id="GO:0005634">
    <property type="term" value="C:nucleus"/>
    <property type="evidence" value="ECO:0007669"/>
    <property type="project" value="UniProtKB-SubCell"/>
</dbReference>
<dbReference type="GO" id="GO:0031297">
    <property type="term" value="P:replication fork processing"/>
    <property type="evidence" value="ECO:0007669"/>
    <property type="project" value="TreeGrafter"/>
</dbReference>
<dbReference type="GO" id="GO:0003678">
    <property type="term" value="F:DNA helicase activity"/>
    <property type="evidence" value="ECO:0007669"/>
    <property type="project" value="UniProtKB-EC"/>
</dbReference>
<evidence type="ECO:0000256" key="8">
    <source>
        <dbReference type="ARBA" id="ARBA00022833"/>
    </source>
</evidence>
<organism evidence="16 17">
    <name type="scientific">Bombyx mandarina</name>
    <name type="common">Wild silk moth</name>
    <name type="synonym">Wild silkworm</name>
    <dbReference type="NCBI Taxonomy" id="7092"/>
    <lineage>
        <taxon>Eukaryota</taxon>
        <taxon>Metazoa</taxon>
        <taxon>Ecdysozoa</taxon>
        <taxon>Arthropoda</taxon>
        <taxon>Hexapoda</taxon>
        <taxon>Insecta</taxon>
        <taxon>Pterygota</taxon>
        <taxon>Neoptera</taxon>
        <taxon>Endopterygota</taxon>
        <taxon>Lepidoptera</taxon>
        <taxon>Glossata</taxon>
        <taxon>Ditrysia</taxon>
        <taxon>Bombycoidea</taxon>
        <taxon>Bombycidae</taxon>
        <taxon>Bombycinae</taxon>
        <taxon>Bombyx</taxon>
    </lineage>
</organism>
<dbReference type="GO" id="GO:0010468">
    <property type="term" value="P:regulation of gene expression"/>
    <property type="evidence" value="ECO:0007669"/>
    <property type="project" value="UniProtKB-ARBA"/>
</dbReference>
<feature type="region of interest" description="Disordered" evidence="14">
    <location>
        <begin position="554"/>
        <end position="600"/>
    </location>
</feature>
<keyword evidence="12" id="KW-0539">Nucleus</keyword>
<dbReference type="InterPro" id="IPR017907">
    <property type="entry name" value="Znf_RING_CS"/>
</dbReference>
<reference evidence="17" key="1">
    <citation type="submission" date="2025-08" db="UniProtKB">
        <authorList>
            <consortium name="RefSeq"/>
        </authorList>
    </citation>
    <scope>IDENTIFICATION</scope>
    <source>
        <tissue evidence="17">Silk gland</tissue>
    </source>
</reference>
<evidence type="ECO:0000313" key="17">
    <source>
        <dbReference type="RefSeq" id="XP_028033228.1"/>
    </source>
</evidence>
<dbReference type="GO" id="GO:0006281">
    <property type="term" value="P:DNA repair"/>
    <property type="evidence" value="ECO:0007669"/>
    <property type="project" value="UniProtKB-KW"/>
</dbReference>
<dbReference type="InterPro" id="IPR025766">
    <property type="entry name" value="ADD"/>
</dbReference>
<feature type="region of interest" description="Disordered" evidence="14">
    <location>
        <begin position="234"/>
        <end position="253"/>
    </location>
</feature>
<dbReference type="KEGG" id="bman:114245299"/>
<dbReference type="PROSITE" id="PS00518">
    <property type="entry name" value="ZF_RING_1"/>
    <property type="match status" value="1"/>
</dbReference>
<dbReference type="PROSITE" id="PS51533">
    <property type="entry name" value="ADD"/>
    <property type="match status" value="1"/>
</dbReference>
<feature type="compositionally biased region" description="Polar residues" evidence="14">
    <location>
        <begin position="835"/>
        <end position="884"/>
    </location>
</feature>
<keyword evidence="11" id="KW-0234">DNA repair</keyword>
<dbReference type="GO" id="GO:0031490">
    <property type="term" value="F:chromatin DNA binding"/>
    <property type="evidence" value="ECO:0007669"/>
    <property type="project" value="TreeGrafter"/>
</dbReference>
<evidence type="ECO:0000256" key="14">
    <source>
        <dbReference type="SAM" id="MobiDB-lite"/>
    </source>
</evidence>
<dbReference type="InterPro" id="IPR011011">
    <property type="entry name" value="Znf_FYVE_PHD"/>
</dbReference>
<dbReference type="AlphaFoldDB" id="A0A6J2JV68"/>
<dbReference type="RefSeq" id="XP_028033228.1">
    <property type="nucleotide sequence ID" value="XM_028177427.1"/>
</dbReference>
<dbReference type="CTD" id="118"/>
<keyword evidence="16" id="KW-1185">Reference proteome</keyword>
<evidence type="ECO:0000256" key="6">
    <source>
        <dbReference type="ARBA" id="ARBA00022771"/>
    </source>
</evidence>
<keyword evidence="3" id="KW-0479">Metal-binding</keyword>
<accession>A0A6J2JV68</accession>
<keyword evidence="8" id="KW-0862">Zinc</keyword>
<evidence type="ECO:0000256" key="2">
    <source>
        <dbReference type="ARBA" id="ARBA00007025"/>
    </source>
</evidence>
<feature type="region of interest" description="Disordered" evidence="14">
    <location>
        <begin position="725"/>
        <end position="752"/>
    </location>
</feature>
<evidence type="ECO:0000256" key="10">
    <source>
        <dbReference type="ARBA" id="ARBA00023125"/>
    </source>
</evidence>
<evidence type="ECO:0000256" key="12">
    <source>
        <dbReference type="ARBA" id="ARBA00023242"/>
    </source>
</evidence>
<feature type="region of interest" description="Disordered" evidence="14">
    <location>
        <begin position="835"/>
        <end position="893"/>
    </location>
</feature>
<evidence type="ECO:0000259" key="15">
    <source>
        <dbReference type="PROSITE" id="PS51533"/>
    </source>
</evidence>
<dbReference type="GeneID" id="114245299"/>
<evidence type="ECO:0000256" key="9">
    <source>
        <dbReference type="ARBA" id="ARBA00022840"/>
    </source>
</evidence>
<feature type="compositionally biased region" description="Basic and acidic residues" evidence="14">
    <location>
        <begin position="738"/>
        <end position="752"/>
    </location>
</feature>
<evidence type="ECO:0000256" key="7">
    <source>
        <dbReference type="ARBA" id="ARBA00022801"/>
    </source>
</evidence>
<feature type="compositionally biased region" description="Polar residues" evidence="14">
    <location>
        <begin position="556"/>
        <end position="567"/>
    </location>
</feature>
<dbReference type="GO" id="GO:0016787">
    <property type="term" value="F:hydrolase activity"/>
    <property type="evidence" value="ECO:0007669"/>
    <property type="project" value="UniProtKB-KW"/>
</dbReference>
<dbReference type="GO" id="GO:0006338">
    <property type="term" value="P:chromatin remodeling"/>
    <property type="evidence" value="ECO:0007669"/>
    <property type="project" value="TreeGrafter"/>
</dbReference>
<protein>
    <submittedName>
        <fullName evidence="17">Uncharacterized protein LOC114245299</fullName>
    </submittedName>
</protein>
<keyword evidence="10" id="KW-0238">DNA-binding</keyword>
<evidence type="ECO:0000256" key="13">
    <source>
        <dbReference type="ARBA" id="ARBA00047995"/>
    </source>
</evidence>
<dbReference type="GO" id="GO:0008270">
    <property type="term" value="F:zinc ion binding"/>
    <property type="evidence" value="ECO:0007669"/>
    <property type="project" value="UniProtKB-KW"/>
</dbReference>
<evidence type="ECO:0000256" key="4">
    <source>
        <dbReference type="ARBA" id="ARBA00022741"/>
    </source>
</evidence>
<feature type="region of interest" description="Disordered" evidence="14">
    <location>
        <begin position="17"/>
        <end position="47"/>
    </location>
</feature>
<keyword evidence="5" id="KW-0227">DNA damage</keyword>
<evidence type="ECO:0000256" key="3">
    <source>
        <dbReference type="ARBA" id="ARBA00022723"/>
    </source>
</evidence>
<sequence length="913" mass="101859">MRIPNDLGTTMSEIIKSEGACPAPEKPASSDENVQFPPLPEPTDEDFQDDLNEEEKEYIKTKFADLNTITSQRLHCTACDRHLGSSSRNLSRVKIHPLLRTLVCQTCHIFYNSGEFEKGDDGSELYCRWCGQGGQVFCCSDCPHVFCAKCIKRNFGQSKILEIKCVDDWKCFKCNPECLKHLRAVCWALFQYCKARIEIATYTVDTQIRELLTKQCAADESLCCKNKSKRSEKLDPVKKKEENGPKKQTPVPIISKIPPTIQVKKFASINLDETPKQEKKPIKRPISPKNKPVIVKNPIPIATSVTRLLHPLNIGPPMKKLRIASPMMGTIRYVNDTRMQSYQRLRPKAPININNFNGFKNTNPIFNPISTNSFHNSMENMVANDNINLSLDNLTQGLDMSAAAAVLSANNSQNDDVVCTPDLPMESLNEVNEDNDDDVECITPGPSDAPKTYKFQHPPPLVPCGNNSAVSLSSDNIIQMTENDVTVNALTGGLKFRVDPQTLSSNKMYRLPDGRVFAININPKMPGGYSATIVAVTDNTNKATQSKGTTFAAKLSSVSTPQCSSPVTPKARRSQRRSSSSKRSSTKSKTTRQSSRKSSRMCDLNVPVEWYRYNLIDAVDALEYSLNRLQKLKKEATTMYLRTRTISEMKNLHKTLDRLLTTSSKRFGEIKDNLSNELKQFILRKTDNQPANSEDDDVEILSNAENDDPIFIDENSVESNTNYNENQEVDLTGPGSSEHNETGEKEDDYSRMNDETLIIPDQENESITSINENGQNIENNSSVIGEGETSLKCVEALIETNTTNSENNSVDDLNLENKCMENENALKTLESITENNATTGNDNRNESNESNTDLTEGSEDNIASKNLNSEATVETSLSNDTLNLESDKVQDSEISEELIESLLKDDSSTNCKD</sequence>
<proteinExistence type="inferred from homology"/>
<dbReference type="GO" id="GO:0005524">
    <property type="term" value="F:ATP binding"/>
    <property type="evidence" value="ECO:0007669"/>
    <property type="project" value="UniProtKB-KW"/>
</dbReference>
<feature type="compositionally biased region" description="Basic and acidic residues" evidence="14">
    <location>
        <begin position="234"/>
        <end position="245"/>
    </location>
</feature>
<evidence type="ECO:0000256" key="5">
    <source>
        <dbReference type="ARBA" id="ARBA00022763"/>
    </source>
</evidence>
<dbReference type="CDD" id="cd11726">
    <property type="entry name" value="ADDz_ATRX"/>
    <property type="match status" value="1"/>
</dbReference>
<dbReference type="Pfam" id="PF17981">
    <property type="entry name" value="ADD_ATRX"/>
    <property type="match status" value="1"/>
</dbReference>
<dbReference type="PANTHER" id="PTHR46357:SF1">
    <property type="entry name" value="TRANSCRIPTIONAL REGULATOR ATRX"/>
    <property type="match status" value="1"/>
</dbReference>
<keyword evidence="7" id="KW-0378">Hydrolase</keyword>
<keyword evidence="4" id="KW-0547">Nucleotide-binding</keyword>
<name>A0A6J2JV68_BOMMA</name>
<comment type="subcellular location">
    <subcellularLocation>
        <location evidence="1">Nucleus</location>
    </subcellularLocation>
</comment>
<feature type="compositionally biased region" description="Basic residues" evidence="14">
    <location>
        <begin position="570"/>
        <end position="599"/>
    </location>
</feature>
<dbReference type="InterPro" id="IPR052131">
    <property type="entry name" value="ATRX_domain-containing"/>
</dbReference>
<comment type="similarity">
    <text evidence="2">Belongs to the SNF2/RAD54 helicase family.</text>
</comment>
<dbReference type="Proteomes" id="UP000504629">
    <property type="component" value="Unplaced"/>
</dbReference>
<feature type="domain" description="PHD-type" evidence="15">
    <location>
        <begin position="64"/>
        <end position="202"/>
    </location>
</feature>
<gene>
    <name evidence="17" type="primary">LOC114245299</name>
</gene>
<keyword evidence="9" id="KW-0067">ATP-binding</keyword>
<evidence type="ECO:0000256" key="1">
    <source>
        <dbReference type="ARBA" id="ARBA00004123"/>
    </source>
</evidence>
<evidence type="ECO:0000313" key="16">
    <source>
        <dbReference type="Proteomes" id="UP000504629"/>
    </source>
</evidence>
<evidence type="ECO:0000256" key="11">
    <source>
        <dbReference type="ARBA" id="ARBA00023204"/>
    </source>
</evidence>
<dbReference type="PANTHER" id="PTHR46357">
    <property type="entry name" value="TRANSCRIPTIONAL REGULATOR ATRX"/>
    <property type="match status" value="1"/>
</dbReference>
<dbReference type="OrthoDB" id="6286493at2759"/>
<comment type="catalytic activity">
    <reaction evidence="13">
        <text>ATP + H2O = ADP + phosphate + H(+)</text>
        <dbReference type="Rhea" id="RHEA:13065"/>
        <dbReference type="ChEBI" id="CHEBI:15377"/>
        <dbReference type="ChEBI" id="CHEBI:15378"/>
        <dbReference type="ChEBI" id="CHEBI:30616"/>
        <dbReference type="ChEBI" id="CHEBI:43474"/>
        <dbReference type="ChEBI" id="CHEBI:456216"/>
        <dbReference type="EC" id="3.6.4.12"/>
    </reaction>
</comment>